<dbReference type="RefSeq" id="XP_071902563.1">
    <property type="nucleotide sequence ID" value="XM_072046462.1"/>
</dbReference>
<keyword evidence="1" id="KW-0175">Coiled coil</keyword>
<dbReference type="PANTHER" id="PTHR46890">
    <property type="entry name" value="NON-LTR RETROLELEMENT REVERSE TRANSCRIPTASE-LIKE PROTEIN-RELATED"/>
    <property type="match status" value="1"/>
</dbReference>
<reference evidence="4" key="1">
    <citation type="submission" date="2025-08" db="UniProtKB">
        <authorList>
            <consortium name="RefSeq"/>
        </authorList>
    </citation>
    <scope>IDENTIFICATION</scope>
    <source>
        <tissue evidence="4">Leaves</tissue>
    </source>
</reference>
<dbReference type="Pfam" id="PF00078">
    <property type="entry name" value="RVT_1"/>
    <property type="match status" value="1"/>
</dbReference>
<dbReference type="Proteomes" id="UP001652660">
    <property type="component" value="Chromosome 4e"/>
</dbReference>
<feature type="coiled-coil region" evidence="1">
    <location>
        <begin position="239"/>
        <end position="266"/>
    </location>
</feature>
<dbReference type="Pfam" id="PF03372">
    <property type="entry name" value="Exo_endo_phos"/>
    <property type="match status" value="1"/>
</dbReference>
<dbReference type="SUPFAM" id="SSF56672">
    <property type="entry name" value="DNA/RNA polymerases"/>
    <property type="match status" value="1"/>
</dbReference>
<evidence type="ECO:0000259" key="2">
    <source>
        <dbReference type="PROSITE" id="PS50878"/>
    </source>
</evidence>
<dbReference type="Gene3D" id="3.60.10.10">
    <property type="entry name" value="Endonuclease/exonuclease/phosphatase"/>
    <property type="match status" value="1"/>
</dbReference>
<dbReference type="PROSITE" id="PS50878">
    <property type="entry name" value="RT_POL"/>
    <property type="match status" value="1"/>
</dbReference>
<sequence length="574" mass="66865">MKALVWNCRGVESPLTIPQLREVVRLHSPVLVFLSETKKNKSYLNKVKQWIQFDNVFVVDPVSIAGGLAVIWKKELAVKKILFTSFTIELLIEDNEAKFDWWCIGTYASSDTRIRREQWKVLTRRSVMWRKHWAIMGDPNNILSNRYVGIPWTWSNNWGIESEVKKRLDRILGTRDWAGKVDKARCLHVETEASDHCILVLDTWPNRRRRKKRFIFDRRWLQQEDIGEMIGKAWGEQQQGNSKKQIEMLKKEIKEIKEKTDEGNRTQLLHLKKKLAEAYKREELYWSQKVRVKWLQEEDKNTSYFHAMVNGRRKMNRINPDDFAEILQGIAQTVTAEMNRRLIRPVTNQEISQAIFSMHPNKSPGPDDSPCTITEFRPISLCNVVYKIISKVLTNRFKTVPNSCISESQSAFVPGRQILDNVFVAHECVHFLKNKRIGKEGYMAIKLDISKTYDRAEWEFLAKVMLKMGFCPRWINWIMNCITSVTYVVNINGEKTGFIRSTRGLRQGDSLSPYLFLICAEGFSSLLKQVNEQGKLIGLRIAKGAPRLSHLFFADDSLIFCKASGKETDHLRKF</sequence>
<proteinExistence type="predicted"/>
<dbReference type="InterPro" id="IPR000477">
    <property type="entry name" value="RT_dom"/>
</dbReference>
<gene>
    <name evidence="4" type="primary">LOC140005464</name>
</gene>
<evidence type="ECO:0000313" key="3">
    <source>
        <dbReference type="Proteomes" id="UP001652660"/>
    </source>
</evidence>
<dbReference type="InterPro" id="IPR036691">
    <property type="entry name" value="Endo/exonu/phosph_ase_sf"/>
</dbReference>
<keyword evidence="3" id="KW-1185">Reference proteome</keyword>
<evidence type="ECO:0000313" key="4">
    <source>
        <dbReference type="RefSeq" id="XP_071902563.1"/>
    </source>
</evidence>
<dbReference type="InterPro" id="IPR052343">
    <property type="entry name" value="Retrotransposon-Effector_Assoc"/>
</dbReference>
<accession>A0ABM4U5J9</accession>
<organism evidence="3 4">
    <name type="scientific">Coffea arabica</name>
    <name type="common">Arabian coffee</name>
    <dbReference type="NCBI Taxonomy" id="13443"/>
    <lineage>
        <taxon>Eukaryota</taxon>
        <taxon>Viridiplantae</taxon>
        <taxon>Streptophyta</taxon>
        <taxon>Embryophyta</taxon>
        <taxon>Tracheophyta</taxon>
        <taxon>Spermatophyta</taxon>
        <taxon>Magnoliopsida</taxon>
        <taxon>eudicotyledons</taxon>
        <taxon>Gunneridae</taxon>
        <taxon>Pentapetalae</taxon>
        <taxon>asterids</taxon>
        <taxon>lamiids</taxon>
        <taxon>Gentianales</taxon>
        <taxon>Rubiaceae</taxon>
        <taxon>Ixoroideae</taxon>
        <taxon>Gardenieae complex</taxon>
        <taxon>Bertiereae - Coffeeae clade</taxon>
        <taxon>Coffeeae</taxon>
        <taxon>Coffea</taxon>
    </lineage>
</organism>
<dbReference type="CDD" id="cd01650">
    <property type="entry name" value="RT_nLTR_like"/>
    <property type="match status" value="1"/>
</dbReference>
<dbReference type="InterPro" id="IPR043502">
    <property type="entry name" value="DNA/RNA_pol_sf"/>
</dbReference>
<protein>
    <recommendedName>
        <fullName evidence="2">Reverse transcriptase domain-containing protein</fullName>
    </recommendedName>
</protein>
<name>A0ABM4U5J9_COFAR</name>
<dbReference type="SUPFAM" id="SSF56219">
    <property type="entry name" value="DNase I-like"/>
    <property type="match status" value="1"/>
</dbReference>
<dbReference type="PANTHER" id="PTHR46890:SF48">
    <property type="entry name" value="RNA-DIRECTED DNA POLYMERASE"/>
    <property type="match status" value="1"/>
</dbReference>
<feature type="domain" description="Reverse transcriptase" evidence="2">
    <location>
        <begin position="339"/>
        <end position="574"/>
    </location>
</feature>
<dbReference type="GeneID" id="140005464"/>
<evidence type="ECO:0000256" key="1">
    <source>
        <dbReference type="SAM" id="Coils"/>
    </source>
</evidence>
<dbReference type="InterPro" id="IPR005135">
    <property type="entry name" value="Endo/exonuclease/phosphatase"/>
</dbReference>